<dbReference type="InterPro" id="IPR003653">
    <property type="entry name" value="Peptidase_C48_C"/>
</dbReference>
<dbReference type="GO" id="GO:0016929">
    <property type="term" value="F:deSUMOylase activity"/>
    <property type="evidence" value="ECO:0007669"/>
    <property type="project" value="TreeGrafter"/>
</dbReference>
<proteinExistence type="inferred from homology"/>
<dbReference type="PROSITE" id="PS50600">
    <property type="entry name" value="ULP_PROTEASE"/>
    <property type="match status" value="1"/>
</dbReference>
<evidence type="ECO:0000256" key="2">
    <source>
        <dbReference type="ARBA" id="ARBA00022670"/>
    </source>
</evidence>
<evidence type="ECO:0000259" key="6">
    <source>
        <dbReference type="PROSITE" id="PS50600"/>
    </source>
</evidence>
<keyword evidence="3" id="KW-0378">Hydrolase</keyword>
<feature type="domain" description="Ubiquitin-like protease family profile" evidence="6">
    <location>
        <begin position="343"/>
        <end position="519"/>
    </location>
</feature>
<dbReference type="GO" id="GO:0005634">
    <property type="term" value="C:nucleus"/>
    <property type="evidence" value="ECO:0007669"/>
    <property type="project" value="TreeGrafter"/>
</dbReference>
<dbReference type="STRING" id="914237.A0A1E1KWM3"/>
<dbReference type="InterPro" id="IPR038765">
    <property type="entry name" value="Papain-like_cys_pep_sf"/>
</dbReference>
<reference evidence="8" key="1">
    <citation type="submission" date="2016-03" db="EMBL/GenBank/DDBJ databases">
        <authorList>
            <person name="Ploux O."/>
        </authorList>
    </citation>
    <scope>NUCLEOTIDE SEQUENCE [LARGE SCALE GENOMIC DNA]</scope>
    <source>
        <strain evidence="8">UK7</strain>
    </source>
</reference>
<dbReference type="AlphaFoldDB" id="A0A1E1KWM3"/>
<dbReference type="PANTHER" id="PTHR12606">
    <property type="entry name" value="SENTRIN/SUMO-SPECIFIC PROTEASE"/>
    <property type="match status" value="1"/>
</dbReference>
<feature type="region of interest" description="Disordered" evidence="5">
    <location>
        <begin position="195"/>
        <end position="220"/>
    </location>
</feature>
<gene>
    <name evidence="7" type="ORF">RCO7_09403</name>
</gene>
<dbReference type="EMBL" id="FJUW01000025">
    <property type="protein sequence ID" value="CZT02621.1"/>
    <property type="molecule type" value="Genomic_DNA"/>
</dbReference>
<keyword evidence="8" id="KW-1185">Reference proteome</keyword>
<dbReference type="GO" id="GO:0016926">
    <property type="term" value="P:protein desumoylation"/>
    <property type="evidence" value="ECO:0007669"/>
    <property type="project" value="TreeGrafter"/>
</dbReference>
<feature type="region of interest" description="Disordered" evidence="5">
    <location>
        <begin position="1"/>
        <end position="34"/>
    </location>
</feature>
<evidence type="ECO:0000256" key="5">
    <source>
        <dbReference type="SAM" id="MobiDB-lite"/>
    </source>
</evidence>
<accession>A0A1E1KWM3</accession>
<evidence type="ECO:0000256" key="4">
    <source>
        <dbReference type="ARBA" id="ARBA00022807"/>
    </source>
</evidence>
<evidence type="ECO:0000256" key="1">
    <source>
        <dbReference type="ARBA" id="ARBA00005234"/>
    </source>
</evidence>
<keyword evidence="2 7" id="KW-0645">Protease</keyword>
<dbReference type="InParanoid" id="A0A1E1KWM3"/>
<name>A0A1E1KWM3_9HELO</name>
<dbReference type="GO" id="GO:0006508">
    <property type="term" value="P:proteolysis"/>
    <property type="evidence" value="ECO:0007669"/>
    <property type="project" value="UniProtKB-KW"/>
</dbReference>
<sequence length="562" mass="63268">MSARKRKATEQQMRPSPAMKFQRPVPRSRSTTLRKAPRLPQHNGVIMKAWNWLSGWICAPEDMQKVQKSIQGRVPSSDGELVTDGLEAASAEAHIQTSTRRSDGTVTMKRQKTQIGGGAARRPKSANDAVHVTSKTVHKGPIDFRDAHDETQRAQILNAYWEPPQLGFFNKKMSQEAEVPSETSMEAIDESLSGLQLDAPRPPSSTSSSQSPPGQYEDSPFRKHIKQIPQTSGSISRLGFRPSKSTGNLKRNDFVKTFFKDEKETQSLKTSTRKVRQLEVLRRDRERRELQEKRQAAMQRRLIRQSPLKPLIQALDMNWNARINQILHYRNPDEELTKSLEGTELRVKDFQTLLGQQAWLNDEVINAYIEWITTAANNAAEAETKAAGEPVSTVPKFLAHSTFFYNILVKKGPSGAERLMKRKKAPGASLLEVDTVFIPICRGAHWTIALVRPIAKTIEYLDSMGGQGTDVISVLTKWVKHQLGSKYDASEWRFPRTSCAYQSNGYDCGVFVCTNALCVAIGVHPDCYSQRDLTQQRMNIAAVLLNRGFEGDFRWDTTVFVG</sequence>
<feature type="compositionally biased region" description="Low complexity" evidence="5">
    <location>
        <begin position="204"/>
        <end position="213"/>
    </location>
</feature>
<dbReference type="Pfam" id="PF02902">
    <property type="entry name" value="Peptidase_C48"/>
    <property type="match status" value="1"/>
</dbReference>
<feature type="region of interest" description="Disordered" evidence="5">
    <location>
        <begin position="227"/>
        <end position="246"/>
    </location>
</feature>
<dbReference type="Proteomes" id="UP000178129">
    <property type="component" value="Unassembled WGS sequence"/>
</dbReference>
<dbReference type="Gene3D" id="3.40.395.10">
    <property type="entry name" value="Adenoviral Proteinase, Chain A"/>
    <property type="match status" value="1"/>
</dbReference>
<comment type="similarity">
    <text evidence="1">Belongs to the peptidase C48 family.</text>
</comment>
<feature type="region of interest" description="Disordered" evidence="5">
    <location>
        <begin position="98"/>
        <end position="130"/>
    </location>
</feature>
<keyword evidence="4" id="KW-0788">Thiol protease</keyword>
<organism evidence="7 8">
    <name type="scientific">Rhynchosporium graminicola</name>
    <dbReference type="NCBI Taxonomy" id="2792576"/>
    <lineage>
        <taxon>Eukaryota</taxon>
        <taxon>Fungi</taxon>
        <taxon>Dikarya</taxon>
        <taxon>Ascomycota</taxon>
        <taxon>Pezizomycotina</taxon>
        <taxon>Leotiomycetes</taxon>
        <taxon>Helotiales</taxon>
        <taxon>Ploettnerulaceae</taxon>
        <taxon>Rhynchosporium</taxon>
    </lineage>
</organism>
<evidence type="ECO:0000313" key="7">
    <source>
        <dbReference type="EMBL" id="CZT02621.1"/>
    </source>
</evidence>
<evidence type="ECO:0000313" key="8">
    <source>
        <dbReference type="Proteomes" id="UP000178129"/>
    </source>
</evidence>
<dbReference type="SUPFAM" id="SSF54001">
    <property type="entry name" value="Cysteine proteinases"/>
    <property type="match status" value="1"/>
</dbReference>
<comment type="caution">
    <text evidence="7">The sequence shown here is derived from an EMBL/GenBank/DDBJ whole genome shotgun (WGS) entry which is preliminary data.</text>
</comment>
<dbReference type="PANTHER" id="PTHR12606:SF141">
    <property type="entry name" value="GH15225P-RELATED"/>
    <property type="match status" value="1"/>
</dbReference>
<protein>
    <submittedName>
        <fullName evidence="7">Related to Ubl-specific protease</fullName>
    </submittedName>
</protein>
<evidence type="ECO:0000256" key="3">
    <source>
        <dbReference type="ARBA" id="ARBA00022801"/>
    </source>
</evidence>